<sequence>MKIEKVINNNVVSALEDGREVVVMGKGIGFQLRAGMDIPEELIEKVFRLDNPGVMDQFKSLVQKLPPERLQISAEVIQYAKGVMNKKLNHNIYLTLTDHINFAIERYQKKMLFGNPLLREVRTFYREEYLIGTFALDLIERRLGISFPADEAASIALHIVNAEYNTRMRDTIDMTKIIQDVLKLVGEYFHIELDETSTSYERMITHLRFLAHRIYSGESLDDGAGLEEFHAMIRQMYPEEYACSRKVKEFIWQTYGHEVSEEEVSYLSVHIRRVRNCSPQA</sequence>
<evidence type="ECO:0000313" key="9">
    <source>
        <dbReference type="Proteomes" id="UP001437460"/>
    </source>
</evidence>
<evidence type="ECO:0000256" key="3">
    <source>
        <dbReference type="ARBA" id="ARBA00023015"/>
    </source>
</evidence>
<dbReference type="InterPro" id="IPR001550">
    <property type="entry name" value="Transcrpt_antitermin_CS"/>
</dbReference>
<evidence type="ECO:0000256" key="1">
    <source>
        <dbReference type="ARBA" id="ARBA00022737"/>
    </source>
</evidence>
<evidence type="ECO:0000256" key="6">
    <source>
        <dbReference type="ARBA" id="ARBA00038510"/>
    </source>
</evidence>
<proteinExistence type="inferred from homology"/>
<keyword evidence="1" id="KW-0677">Repeat</keyword>
<protein>
    <submittedName>
        <fullName evidence="8">PRD domain-containing protein</fullName>
    </submittedName>
</protein>
<comment type="caution">
    <text evidence="8">The sequence shown here is derived from an EMBL/GenBank/DDBJ whole genome shotgun (WGS) entry which is preliminary data.</text>
</comment>
<feature type="domain" description="PRD" evidence="7">
    <location>
        <begin position="169"/>
        <end position="281"/>
    </location>
</feature>
<dbReference type="SUPFAM" id="SSF63520">
    <property type="entry name" value="PTS-regulatory domain, PRD"/>
    <property type="match status" value="2"/>
</dbReference>
<comment type="similarity">
    <text evidence="6">Belongs to the transcriptional antiterminator BglG family.</text>
</comment>
<dbReference type="SMART" id="SM01061">
    <property type="entry name" value="CAT_RBD"/>
    <property type="match status" value="1"/>
</dbReference>
<keyword evidence="4" id="KW-0010">Activator</keyword>
<keyword evidence="9" id="KW-1185">Reference proteome</keyword>
<dbReference type="Gene3D" id="2.30.24.10">
    <property type="entry name" value="CAT RNA-binding domain"/>
    <property type="match status" value="1"/>
</dbReference>
<dbReference type="Pfam" id="PF00874">
    <property type="entry name" value="PRD"/>
    <property type="match status" value="2"/>
</dbReference>
<dbReference type="PANTHER" id="PTHR30185">
    <property type="entry name" value="CRYPTIC BETA-GLUCOSIDE BGL OPERON ANTITERMINATOR"/>
    <property type="match status" value="1"/>
</dbReference>
<evidence type="ECO:0000256" key="4">
    <source>
        <dbReference type="ARBA" id="ARBA00023159"/>
    </source>
</evidence>
<dbReference type="Pfam" id="PF03123">
    <property type="entry name" value="CAT_RBD"/>
    <property type="match status" value="1"/>
</dbReference>
<dbReference type="PANTHER" id="PTHR30185:SF15">
    <property type="entry name" value="CRYPTIC BETA-GLUCOSIDE BGL OPERON ANTITERMINATOR"/>
    <property type="match status" value="1"/>
</dbReference>
<dbReference type="InterPro" id="IPR036634">
    <property type="entry name" value="PRD_sf"/>
</dbReference>
<accession>A0ABV1HH99</accession>
<organism evidence="8 9">
    <name type="scientific">Ventrimonas faecis</name>
    <dbReference type="NCBI Taxonomy" id="3133170"/>
    <lineage>
        <taxon>Bacteria</taxon>
        <taxon>Bacillati</taxon>
        <taxon>Bacillota</taxon>
        <taxon>Clostridia</taxon>
        <taxon>Lachnospirales</taxon>
        <taxon>Lachnospiraceae</taxon>
        <taxon>Ventrimonas</taxon>
    </lineage>
</organism>
<keyword evidence="5" id="KW-0804">Transcription</keyword>
<dbReference type="Gene3D" id="1.10.1790.10">
    <property type="entry name" value="PRD domain"/>
    <property type="match status" value="2"/>
</dbReference>
<evidence type="ECO:0000256" key="5">
    <source>
        <dbReference type="ARBA" id="ARBA00023163"/>
    </source>
</evidence>
<dbReference type="EMBL" id="JBBMFJ010000001">
    <property type="protein sequence ID" value="MEQ2561699.1"/>
    <property type="molecule type" value="Genomic_DNA"/>
</dbReference>
<evidence type="ECO:0000259" key="7">
    <source>
        <dbReference type="PROSITE" id="PS51372"/>
    </source>
</evidence>
<dbReference type="InterPro" id="IPR050661">
    <property type="entry name" value="BglG_antiterminators"/>
</dbReference>
<dbReference type="NCBIfam" id="NF046042">
    <property type="entry name" value="LicT"/>
    <property type="match status" value="1"/>
</dbReference>
<dbReference type="SUPFAM" id="SSF50151">
    <property type="entry name" value="SacY-like RNA-binding domain"/>
    <property type="match status" value="1"/>
</dbReference>
<dbReference type="InterPro" id="IPR036650">
    <property type="entry name" value="CAT_RNA-bd_dom_sf"/>
</dbReference>
<evidence type="ECO:0000313" key="8">
    <source>
        <dbReference type="EMBL" id="MEQ2561699.1"/>
    </source>
</evidence>
<reference evidence="8 9" key="1">
    <citation type="submission" date="2024-03" db="EMBL/GenBank/DDBJ databases">
        <title>Human intestinal bacterial collection.</title>
        <authorList>
            <person name="Pauvert C."/>
            <person name="Hitch T.C.A."/>
            <person name="Clavel T."/>
        </authorList>
    </citation>
    <scope>NUCLEOTIDE SEQUENCE [LARGE SCALE GENOMIC DNA]</scope>
    <source>
        <strain evidence="8 9">CLA-AP-H27</strain>
    </source>
</reference>
<keyword evidence="2" id="KW-0694">RNA-binding</keyword>
<name>A0ABV1HH99_9FIRM</name>
<evidence type="ECO:0000256" key="2">
    <source>
        <dbReference type="ARBA" id="ARBA00022884"/>
    </source>
</evidence>
<keyword evidence="3" id="KW-0805">Transcription regulation</keyword>
<dbReference type="Proteomes" id="UP001437460">
    <property type="component" value="Unassembled WGS sequence"/>
</dbReference>
<dbReference type="InterPro" id="IPR004341">
    <property type="entry name" value="CAT_RNA-bd_dom"/>
</dbReference>
<dbReference type="PROSITE" id="PS00654">
    <property type="entry name" value="PRD_1"/>
    <property type="match status" value="1"/>
</dbReference>
<gene>
    <name evidence="8" type="ORF">WMO41_00655</name>
</gene>
<dbReference type="InterPro" id="IPR011608">
    <property type="entry name" value="PRD"/>
</dbReference>
<dbReference type="PROSITE" id="PS51372">
    <property type="entry name" value="PRD_2"/>
    <property type="match status" value="2"/>
</dbReference>
<dbReference type="RefSeq" id="WP_349228146.1">
    <property type="nucleotide sequence ID" value="NZ_JBBMFJ010000001.1"/>
</dbReference>
<feature type="domain" description="PRD" evidence="7">
    <location>
        <begin position="64"/>
        <end position="168"/>
    </location>
</feature>